<name>A0A2V1DRH3_9PLEO</name>
<protein>
    <submittedName>
        <fullName evidence="3">Uncharacterized protein</fullName>
    </submittedName>
</protein>
<feature type="region of interest" description="Disordered" evidence="2">
    <location>
        <begin position="1"/>
        <end position="49"/>
    </location>
</feature>
<dbReference type="EMBL" id="KZ805366">
    <property type="protein sequence ID" value="PVI00873.1"/>
    <property type="molecule type" value="Genomic_DNA"/>
</dbReference>
<dbReference type="AlphaFoldDB" id="A0A2V1DRH3"/>
<accession>A0A2V1DRH3</accession>
<feature type="coiled-coil region" evidence="1">
    <location>
        <begin position="166"/>
        <end position="223"/>
    </location>
</feature>
<keyword evidence="4" id="KW-1185">Reference proteome</keyword>
<gene>
    <name evidence="3" type="ORF">DM02DRAFT_671655</name>
</gene>
<reference evidence="3 4" key="1">
    <citation type="journal article" date="2018" name="Sci. Rep.">
        <title>Comparative genomics provides insights into the lifestyle and reveals functional heterogeneity of dark septate endophytic fungi.</title>
        <authorList>
            <person name="Knapp D.G."/>
            <person name="Nemeth J.B."/>
            <person name="Barry K."/>
            <person name="Hainaut M."/>
            <person name="Henrissat B."/>
            <person name="Johnson J."/>
            <person name="Kuo A."/>
            <person name="Lim J.H.P."/>
            <person name="Lipzen A."/>
            <person name="Nolan M."/>
            <person name="Ohm R.A."/>
            <person name="Tamas L."/>
            <person name="Grigoriev I.V."/>
            <person name="Spatafora J.W."/>
            <person name="Nagy L.G."/>
            <person name="Kovacs G.M."/>
        </authorList>
    </citation>
    <scope>NUCLEOTIDE SEQUENCE [LARGE SCALE GENOMIC DNA]</scope>
    <source>
        <strain evidence="3 4">DSE2036</strain>
    </source>
</reference>
<evidence type="ECO:0000313" key="3">
    <source>
        <dbReference type="EMBL" id="PVI00873.1"/>
    </source>
</evidence>
<dbReference type="Proteomes" id="UP000244855">
    <property type="component" value="Unassembled WGS sequence"/>
</dbReference>
<feature type="compositionally biased region" description="Polar residues" evidence="2">
    <location>
        <begin position="16"/>
        <end position="41"/>
    </location>
</feature>
<sequence length="365" mass="42047">MADFNNFIRKDVDAESSASNETKITNKAATNDTISSSSKDTSPADHGSQEVAKLKMKIASMEHAVKLFDERYRNSTKNYHDARRAAREKEHLEEVIRGQEFKLRIKDEIWNTKFQSIKAYVDDLHALVKSTKETADENAIKKLEANHAQAMQAMTADHERKTQAMIAEHNRKITALSQEYQSQLQKQREEDQKKMKQVHSNYVSDLKTRNHAFEQSLKQLRQQNQGKDFYITRLSEQLCRNDEILQPPAAVSVQSPNLNLTPNPPRNLTLETSHSPARVPMNTPQLYNLDFDQYNQATAQAPNPWIHQAIPNTLKRQHSHNELQAPSHTPVRQRTESYLPFDESPQFLHLGTPFDTQQYPNNFSM</sequence>
<organism evidence="3 4">
    <name type="scientific">Periconia macrospinosa</name>
    <dbReference type="NCBI Taxonomy" id="97972"/>
    <lineage>
        <taxon>Eukaryota</taxon>
        <taxon>Fungi</taxon>
        <taxon>Dikarya</taxon>
        <taxon>Ascomycota</taxon>
        <taxon>Pezizomycotina</taxon>
        <taxon>Dothideomycetes</taxon>
        <taxon>Pleosporomycetidae</taxon>
        <taxon>Pleosporales</taxon>
        <taxon>Massarineae</taxon>
        <taxon>Periconiaceae</taxon>
        <taxon>Periconia</taxon>
    </lineage>
</organism>
<proteinExistence type="predicted"/>
<evidence type="ECO:0000256" key="1">
    <source>
        <dbReference type="SAM" id="Coils"/>
    </source>
</evidence>
<evidence type="ECO:0000313" key="4">
    <source>
        <dbReference type="Proteomes" id="UP000244855"/>
    </source>
</evidence>
<keyword evidence="1" id="KW-0175">Coiled coil</keyword>
<evidence type="ECO:0000256" key="2">
    <source>
        <dbReference type="SAM" id="MobiDB-lite"/>
    </source>
</evidence>